<protein>
    <submittedName>
        <fullName evidence="2">Uncharacterized protein</fullName>
    </submittedName>
</protein>
<evidence type="ECO:0000313" key="1">
    <source>
        <dbReference type="EMBL" id="QCA29668.1"/>
    </source>
</evidence>
<dbReference type="EMBL" id="CP038867">
    <property type="protein sequence ID" value="QCA29668.1"/>
    <property type="molecule type" value="Genomic_DNA"/>
</dbReference>
<reference evidence="1 3" key="2">
    <citation type="submission" date="2019-04" db="EMBL/GenBank/DDBJ databases">
        <authorList>
            <person name="Ge Y."/>
        </authorList>
    </citation>
    <scope>NUCLEOTIDE SEQUENCE [LARGE SCALE GENOMIC DNA]</scope>
    <source>
        <strain evidence="1">CF-49</strain>
        <strain evidence="3">personal::cf-49</strain>
        <plasmid evidence="1 3">punnamed2</plasmid>
    </source>
</reference>
<dbReference type="RefSeq" id="WP_135253569.1">
    <property type="nucleotide sequence ID" value="NZ_CP038867.1"/>
</dbReference>
<evidence type="ECO:0000313" key="2">
    <source>
        <dbReference type="EMBL" id="TFZ42943.1"/>
    </source>
</evidence>
<dbReference type="Proteomes" id="UP000297725">
    <property type="component" value="Unassembled WGS sequence"/>
</dbReference>
<keyword evidence="1" id="KW-0614">Plasmid</keyword>
<evidence type="ECO:0000313" key="3">
    <source>
        <dbReference type="Proteomes" id="UP000296883"/>
    </source>
</evidence>
<proteinExistence type="predicted"/>
<dbReference type="GeneID" id="39759764"/>
<dbReference type="Proteomes" id="UP000296883">
    <property type="component" value="Plasmid punnamed2"/>
</dbReference>
<evidence type="ECO:0000313" key="4">
    <source>
        <dbReference type="Proteomes" id="UP000297725"/>
    </source>
</evidence>
<sequence>MTELKYLENDMIQLIKKRKSRNIKLTEIVETFNEKKVAITTLRKVVGLSKRLKLNYCFENNKCVTLVELRHEVA</sequence>
<reference evidence="2 4" key="1">
    <citation type="submission" date="2019-03" db="EMBL/GenBank/DDBJ databases">
        <title>Vagococcus sp. was isolated fron gut of Carduelis flavirostris.</title>
        <authorList>
            <person name="Ge Y."/>
        </authorList>
    </citation>
    <scope>NUCLEOTIDE SEQUENCE [LARGE SCALE GENOMIC DNA]</scope>
    <source>
        <strain evidence="2 4">CF-210</strain>
    </source>
</reference>
<dbReference type="AlphaFoldDB" id="A0AAJ5JLT8"/>
<accession>A0AAJ5JLT8</accession>
<organism evidence="2 4">
    <name type="scientific">Vagococcus xieshaowenii</name>
    <dbReference type="NCBI Taxonomy" id="2562451"/>
    <lineage>
        <taxon>Bacteria</taxon>
        <taxon>Bacillati</taxon>
        <taxon>Bacillota</taxon>
        <taxon>Bacilli</taxon>
        <taxon>Lactobacillales</taxon>
        <taxon>Enterococcaceae</taxon>
        <taxon>Vagococcus</taxon>
    </lineage>
</organism>
<keyword evidence="3" id="KW-1185">Reference proteome</keyword>
<name>A0AAJ5JLT8_9ENTE</name>
<geneLocation type="plasmid" evidence="1 3">
    <name>punnamed2</name>
</geneLocation>
<gene>
    <name evidence="2" type="ORF">E4031_01530</name>
    <name evidence="1" type="ORF">E4Z98_09790</name>
</gene>
<dbReference type="EMBL" id="SRHU01000007">
    <property type="protein sequence ID" value="TFZ42943.1"/>
    <property type="molecule type" value="Genomic_DNA"/>
</dbReference>